<dbReference type="RefSeq" id="WP_141123970.1">
    <property type="nucleotide sequence ID" value="NZ_FOWX01000026.1"/>
</dbReference>
<protein>
    <recommendedName>
        <fullName evidence="3">CHAT domain-containing protein</fullName>
    </recommendedName>
</protein>
<sequence>MLDDFALLLLESPWWTPKDNPTRASSLPFFQGLERLHDHFNIYYSTFYDTRGFEAALSLDLTKTHEKRQILYIGAHGSETSIANGRASSILEKVAMNGGKIEGVIISSCLVGARDANLWTPLLINRTRWVFAYRHSVDWLSSLLIELAIMEAIAFTLEGYAADQDELLETFASALSKFNPLMPLGTNGEPLMDCICLMQRAKYKRYPENITEELIECAWPELG</sequence>
<dbReference type="EMBL" id="FOWX01000026">
    <property type="protein sequence ID" value="SFP96763.1"/>
    <property type="molecule type" value="Genomic_DNA"/>
</dbReference>
<evidence type="ECO:0000313" key="2">
    <source>
        <dbReference type="Proteomes" id="UP000198784"/>
    </source>
</evidence>
<name>A0A1I5UN78_9PSED</name>
<evidence type="ECO:0008006" key="3">
    <source>
        <dbReference type="Google" id="ProtNLM"/>
    </source>
</evidence>
<keyword evidence="2" id="KW-1185">Reference proteome</keyword>
<dbReference type="OrthoDB" id="8753706at2"/>
<gene>
    <name evidence="1" type="ORF">SAMN05216190_12654</name>
</gene>
<organism evidence="1 2">
    <name type="scientific">Pseudomonas borbori</name>
    <dbReference type="NCBI Taxonomy" id="289003"/>
    <lineage>
        <taxon>Bacteria</taxon>
        <taxon>Pseudomonadati</taxon>
        <taxon>Pseudomonadota</taxon>
        <taxon>Gammaproteobacteria</taxon>
        <taxon>Pseudomonadales</taxon>
        <taxon>Pseudomonadaceae</taxon>
        <taxon>Pseudomonas</taxon>
    </lineage>
</organism>
<evidence type="ECO:0000313" key="1">
    <source>
        <dbReference type="EMBL" id="SFP96763.1"/>
    </source>
</evidence>
<dbReference type="STRING" id="289003.SAMN05216190_12654"/>
<proteinExistence type="predicted"/>
<dbReference type="AlphaFoldDB" id="A0A1I5UN78"/>
<dbReference type="Proteomes" id="UP000198784">
    <property type="component" value="Unassembled WGS sequence"/>
</dbReference>
<reference evidence="2" key="1">
    <citation type="submission" date="2016-10" db="EMBL/GenBank/DDBJ databases">
        <authorList>
            <person name="Varghese N."/>
            <person name="Submissions S."/>
        </authorList>
    </citation>
    <scope>NUCLEOTIDE SEQUENCE [LARGE SCALE GENOMIC DNA]</scope>
    <source>
        <strain evidence="2">DSM 17834</strain>
    </source>
</reference>
<accession>A0A1I5UN78</accession>